<gene>
    <name evidence="3" type="ORF">WA026_023240</name>
</gene>
<evidence type="ECO:0000256" key="1">
    <source>
        <dbReference type="PROSITE-ProRule" id="PRU00042"/>
    </source>
</evidence>
<comment type="caution">
    <text evidence="3">The sequence shown here is derived from an EMBL/GenBank/DDBJ whole genome shotgun (WGS) entry which is preliminary data.</text>
</comment>
<keyword evidence="1" id="KW-0863">Zinc-finger</keyword>
<dbReference type="InterPro" id="IPR013087">
    <property type="entry name" value="Znf_C2H2_type"/>
</dbReference>
<dbReference type="SMART" id="SM00355">
    <property type="entry name" value="ZnF_C2H2"/>
    <property type="match status" value="3"/>
</dbReference>
<proteinExistence type="predicted"/>
<dbReference type="InterPro" id="IPR036236">
    <property type="entry name" value="Znf_C2H2_sf"/>
</dbReference>
<name>A0AAW1VIZ2_9CUCU</name>
<reference evidence="3 4" key="1">
    <citation type="submission" date="2023-03" db="EMBL/GenBank/DDBJ databases">
        <title>Genome insight into feeding habits of ladybird beetles.</title>
        <authorList>
            <person name="Li H.-S."/>
            <person name="Huang Y.-H."/>
            <person name="Pang H."/>
        </authorList>
    </citation>
    <scope>NUCLEOTIDE SEQUENCE [LARGE SCALE GENOMIC DNA]</scope>
    <source>
        <strain evidence="3">SYSU_2023b</strain>
        <tissue evidence="3">Whole body</tissue>
    </source>
</reference>
<sequence>MCFLGKRFVCGMCGKSYKNRPTLLRHLKLECGKEPQFHCEFCPYKTKRKFTQYSCSKCCRIYKAKRSLWRHQKYECDKEAAYPCHILGCPLKFKRKYLLAGHLRLIHHWSPQEIAELQQSQIDFGEFL</sequence>
<evidence type="ECO:0000259" key="2">
    <source>
        <dbReference type="PROSITE" id="PS50157"/>
    </source>
</evidence>
<dbReference type="SUPFAM" id="SSF57667">
    <property type="entry name" value="beta-beta-alpha zinc fingers"/>
    <property type="match status" value="1"/>
</dbReference>
<dbReference type="GO" id="GO:0008270">
    <property type="term" value="F:zinc ion binding"/>
    <property type="evidence" value="ECO:0007669"/>
    <property type="project" value="UniProtKB-KW"/>
</dbReference>
<dbReference type="Proteomes" id="UP001431783">
    <property type="component" value="Unassembled WGS sequence"/>
</dbReference>
<evidence type="ECO:0000313" key="4">
    <source>
        <dbReference type="Proteomes" id="UP001431783"/>
    </source>
</evidence>
<keyword evidence="4" id="KW-1185">Reference proteome</keyword>
<dbReference type="Pfam" id="PF00096">
    <property type="entry name" value="zf-C2H2"/>
    <property type="match status" value="2"/>
</dbReference>
<organism evidence="3 4">
    <name type="scientific">Henosepilachna vigintioctopunctata</name>
    <dbReference type="NCBI Taxonomy" id="420089"/>
    <lineage>
        <taxon>Eukaryota</taxon>
        <taxon>Metazoa</taxon>
        <taxon>Ecdysozoa</taxon>
        <taxon>Arthropoda</taxon>
        <taxon>Hexapoda</taxon>
        <taxon>Insecta</taxon>
        <taxon>Pterygota</taxon>
        <taxon>Neoptera</taxon>
        <taxon>Endopterygota</taxon>
        <taxon>Coleoptera</taxon>
        <taxon>Polyphaga</taxon>
        <taxon>Cucujiformia</taxon>
        <taxon>Coccinelloidea</taxon>
        <taxon>Coccinellidae</taxon>
        <taxon>Epilachninae</taxon>
        <taxon>Epilachnini</taxon>
        <taxon>Henosepilachna</taxon>
    </lineage>
</organism>
<evidence type="ECO:0000313" key="3">
    <source>
        <dbReference type="EMBL" id="KAK9893026.1"/>
    </source>
</evidence>
<dbReference type="Gene3D" id="3.30.160.60">
    <property type="entry name" value="Classic Zinc Finger"/>
    <property type="match status" value="2"/>
</dbReference>
<dbReference type="EMBL" id="JARQZJ010000143">
    <property type="protein sequence ID" value="KAK9893026.1"/>
    <property type="molecule type" value="Genomic_DNA"/>
</dbReference>
<dbReference type="AlphaFoldDB" id="A0AAW1VIZ2"/>
<keyword evidence="1" id="KW-0862">Zinc</keyword>
<dbReference type="PROSITE" id="PS50157">
    <property type="entry name" value="ZINC_FINGER_C2H2_2"/>
    <property type="match status" value="1"/>
</dbReference>
<keyword evidence="1" id="KW-0479">Metal-binding</keyword>
<protein>
    <recommendedName>
        <fullName evidence="2">C2H2-type domain-containing protein</fullName>
    </recommendedName>
</protein>
<feature type="domain" description="C2H2-type" evidence="2">
    <location>
        <begin position="8"/>
        <end position="35"/>
    </location>
</feature>
<accession>A0AAW1VIZ2</accession>